<sequence>MDNQLATLAVDAGVVCDHDFDVSCDTCRLRSLCLPANLRPEEVAALESVIEKRPTYPARSVVYKDQQPFAALFAVVSGAVKTYKLHSDGKVSIVGCHLPGDIFGFSGVDSKRYLTNAMTLEDSCLCVIPFADLEEVCREVPELQSQLLQLMSHRIIDYQQHVAQLAGKKMAQSRLAAFLLGLGARSLRHGGCDQQFQLPMSGQDIANYLGIRTETCSREFARLVKAGVIAKRNRKITVLDQQQLRAMVCQR</sequence>
<dbReference type="CDD" id="cd00038">
    <property type="entry name" value="CAP_ED"/>
    <property type="match status" value="1"/>
</dbReference>
<dbReference type="PANTHER" id="PTHR24567">
    <property type="entry name" value="CRP FAMILY TRANSCRIPTIONAL REGULATORY PROTEIN"/>
    <property type="match status" value="1"/>
</dbReference>
<keyword evidence="3" id="KW-0804">Transcription</keyword>
<dbReference type="GO" id="GO:0003700">
    <property type="term" value="F:DNA-binding transcription factor activity"/>
    <property type="evidence" value="ECO:0007669"/>
    <property type="project" value="TreeGrafter"/>
</dbReference>
<gene>
    <name evidence="6" type="ORF">DWB85_04090</name>
</gene>
<dbReference type="Gene3D" id="1.10.10.10">
    <property type="entry name" value="Winged helix-like DNA-binding domain superfamily/Winged helix DNA-binding domain"/>
    <property type="match status" value="1"/>
</dbReference>
<proteinExistence type="predicted"/>
<dbReference type="InterPro" id="IPR036388">
    <property type="entry name" value="WH-like_DNA-bd_sf"/>
</dbReference>
<protein>
    <submittedName>
        <fullName evidence="6">Crp/Fnr family transcriptional regulator</fullName>
    </submittedName>
</protein>
<keyword evidence="2" id="KW-0238">DNA-binding</keyword>
<dbReference type="Pfam" id="PF13545">
    <property type="entry name" value="HTH_Crp_2"/>
    <property type="match status" value="1"/>
</dbReference>
<evidence type="ECO:0000313" key="7">
    <source>
        <dbReference type="Proteomes" id="UP000265509"/>
    </source>
</evidence>
<dbReference type="GO" id="GO:0005829">
    <property type="term" value="C:cytosol"/>
    <property type="evidence" value="ECO:0007669"/>
    <property type="project" value="TreeGrafter"/>
</dbReference>
<dbReference type="CDD" id="cd00092">
    <property type="entry name" value="HTH_CRP"/>
    <property type="match status" value="1"/>
</dbReference>
<organism evidence="6 7">
    <name type="scientific">Seongchinamella sediminis</name>
    <dbReference type="NCBI Taxonomy" id="2283635"/>
    <lineage>
        <taxon>Bacteria</taxon>
        <taxon>Pseudomonadati</taxon>
        <taxon>Pseudomonadota</taxon>
        <taxon>Gammaproteobacteria</taxon>
        <taxon>Cellvibrionales</taxon>
        <taxon>Halieaceae</taxon>
        <taxon>Seongchinamella</taxon>
    </lineage>
</organism>
<dbReference type="FunFam" id="1.10.10.10:FF:000028">
    <property type="entry name" value="Fumarate/nitrate reduction transcriptional regulator Fnr"/>
    <property type="match status" value="1"/>
</dbReference>
<dbReference type="InterPro" id="IPR012318">
    <property type="entry name" value="HTH_CRP"/>
</dbReference>
<feature type="domain" description="HTH crp-type" evidence="5">
    <location>
        <begin position="169"/>
        <end position="242"/>
    </location>
</feature>
<reference evidence="6 7" key="1">
    <citation type="submission" date="2018-07" db="EMBL/GenBank/DDBJ databases">
        <title>Halioglobus sp. genome submission.</title>
        <authorList>
            <person name="Ye M.-Q."/>
            <person name="Du Z.-J."/>
        </authorList>
    </citation>
    <scope>NUCLEOTIDE SEQUENCE [LARGE SCALE GENOMIC DNA]</scope>
    <source>
        <strain evidence="6 7">U0301</strain>
    </source>
</reference>
<dbReference type="PRINTS" id="PR00034">
    <property type="entry name" value="HTHCRP"/>
</dbReference>
<dbReference type="RefSeq" id="WP_117952922.1">
    <property type="nucleotide sequence ID" value="NZ_QRAN01000003.1"/>
</dbReference>
<name>A0A3L7E2R1_9GAMM</name>
<dbReference type="Pfam" id="PF00027">
    <property type="entry name" value="cNMP_binding"/>
    <property type="match status" value="1"/>
</dbReference>
<dbReference type="InterPro" id="IPR036390">
    <property type="entry name" value="WH_DNA-bd_sf"/>
</dbReference>
<evidence type="ECO:0000256" key="1">
    <source>
        <dbReference type="ARBA" id="ARBA00023015"/>
    </source>
</evidence>
<feature type="domain" description="Cyclic nucleotide-binding" evidence="4">
    <location>
        <begin position="34"/>
        <end position="104"/>
    </location>
</feature>
<dbReference type="InterPro" id="IPR050397">
    <property type="entry name" value="Env_Response_Regulators"/>
</dbReference>
<dbReference type="InterPro" id="IPR000595">
    <property type="entry name" value="cNMP-bd_dom"/>
</dbReference>
<dbReference type="Gene3D" id="2.60.120.10">
    <property type="entry name" value="Jelly Rolls"/>
    <property type="match status" value="1"/>
</dbReference>
<accession>A0A3L7E2R1</accession>
<evidence type="ECO:0000256" key="2">
    <source>
        <dbReference type="ARBA" id="ARBA00023125"/>
    </source>
</evidence>
<dbReference type="Proteomes" id="UP000265509">
    <property type="component" value="Unassembled WGS sequence"/>
</dbReference>
<dbReference type="OrthoDB" id="7643467at2"/>
<evidence type="ECO:0000313" key="6">
    <source>
        <dbReference type="EMBL" id="RLQ23155.1"/>
    </source>
</evidence>
<dbReference type="SUPFAM" id="SSF51206">
    <property type="entry name" value="cAMP-binding domain-like"/>
    <property type="match status" value="1"/>
</dbReference>
<dbReference type="AlphaFoldDB" id="A0A3L7E2R1"/>
<comment type="caution">
    <text evidence="6">The sequence shown here is derived from an EMBL/GenBank/DDBJ whole genome shotgun (WGS) entry which is preliminary data.</text>
</comment>
<dbReference type="PROSITE" id="PS50042">
    <property type="entry name" value="CNMP_BINDING_3"/>
    <property type="match status" value="1"/>
</dbReference>
<keyword evidence="7" id="KW-1185">Reference proteome</keyword>
<dbReference type="GO" id="GO:0003677">
    <property type="term" value="F:DNA binding"/>
    <property type="evidence" value="ECO:0007669"/>
    <property type="project" value="UniProtKB-KW"/>
</dbReference>
<dbReference type="SMART" id="SM00100">
    <property type="entry name" value="cNMP"/>
    <property type="match status" value="1"/>
</dbReference>
<evidence type="ECO:0000259" key="4">
    <source>
        <dbReference type="PROSITE" id="PS50042"/>
    </source>
</evidence>
<keyword evidence="1" id="KW-0805">Transcription regulation</keyword>
<dbReference type="PROSITE" id="PS51063">
    <property type="entry name" value="HTH_CRP_2"/>
    <property type="match status" value="1"/>
</dbReference>
<evidence type="ECO:0000259" key="5">
    <source>
        <dbReference type="PROSITE" id="PS51063"/>
    </source>
</evidence>
<dbReference type="SMART" id="SM00419">
    <property type="entry name" value="HTH_CRP"/>
    <property type="match status" value="1"/>
</dbReference>
<dbReference type="EMBL" id="QRAN01000003">
    <property type="protein sequence ID" value="RLQ23155.1"/>
    <property type="molecule type" value="Genomic_DNA"/>
</dbReference>
<evidence type="ECO:0000256" key="3">
    <source>
        <dbReference type="ARBA" id="ARBA00023163"/>
    </source>
</evidence>
<dbReference type="InterPro" id="IPR014710">
    <property type="entry name" value="RmlC-like_jellyroll"/>
</dbReference>
<dbReference type="InterPro" id="IPR018490">
    <property type="entry name" value="cNMP-bd_dom_sf"/>
</dbReference>
<dbReference type="SUPFAM" id="SSF46785">
    <property type="entry name" value="Winged helix' DNA-binding domain"/>
    <property type="match status" value="1"/>
</dbReference>
<dbReference type="PANTHER" id="PTHR24567:SF75">
    <property type="entry name" value="FUMARATE AND NITRATE REDUCTION REGULATORY PROTEIN"/>
    <property type="match status" value="1"/>
</dbReference>